<dbReference type="InterPro" id="IPR051288">
    <property type="entry name" value="Serum_paraoxonase/arylesterase"/>
</dbReference>
<dbReference type="Gene3D" id="2.120.10.30">
    <property type="entry name" value="TolB, C-terminal domain"/>
    <property type="match status" value="1"/>
</dbReference>
<proteinExistence type="predicted"/>
<sequence>MAQRSILLVALAAIAPYAYDRYLTLSTMFANHPAKIEYANAFKQHEVKFSDRLRNCEDVLFEEAMGIAFLSCNPERDQWNTVMGTFAPPLAKKDGEDAAHIWIYDYSTAGLPESQALKPLKLIDYPNVADFQPLGIEFEAATSTLYLINHSRNSSNTLEVFQVSVKDATAKHVQTLKHPMLPAPNSIHTLGNGKLLVTNDHYIGALTSPLLSRVETFSAIPGGSVVYLDMNNPSEAKTLARVGFANGVTMLNATTVAVASTAKPGIYLYTFNPDTVELQYVKHFRVPAAVDNLSVDSKGKLLMAGHPFAFALMAVSKTRANCDSQGDDEAKKACELSSPSWVAEWSEEEGMKTVYRGSGEEFGSSTTFARDVGRGVGIITGLYQRGILVGKA</sequence>
<dbReference type="InterPro" id="IPR011042">
    <property type="entry name" value="6-blade_b-propeller_TolB-like"/>
</dbReference>
<dbReference type="eggNOG" id="ENOG502S58R">
    <property type="taxonomic scope" value="Eukaryota"/>
</dbReference>
<accession>R0JVB3</accession>
<dbReference type="OrthoDB" id="5307922at2759"/>
<protein>
    <recommendedName>
        <fullName evidence="3">Paraoxonase</fullName>
    </recommendedName>
</protein>
<dbReference type="PANTHER" id="PTHR11799:SF30">
    <property type="entry name" value="SERUM PARAOXONASE_ARYLESTERASE 2"/>
    <property type="match status" value="1"/>
</dbReference>
<evidence type="ECO:0008006" key="3">
    <source>
        <dbReference type="Google" id="ProtNLM"/>
    </source>
</evidence>
<dbReference type="AlphaFoldDB" id="R0JVB3"/>
<dbReference type="GeneID" id="19402712"/>
<organism evidence="1 2">
    <name type="scientific">Exserohilum turcicum (strain 28A)</name>
    <name type="common">Northern leaf blight fungus</name>
    <name type="synonym">Setosphaeria turcica</name>
    <dbReference type="NCBI Taxonomy" id="671987"/>
    <lineage>
        <taxon>Eukaryota</taxon>
        <taxon>Fungi</taxon>
        <taxon>Dikarya</taxon>
        <taxon>Ascomycota</taxon>
        <taxon>Pezizomycotina</taxon>
        <taxon>Dothideomycetes</taxon>
        <taxon>Pleosporomycetidae</taxon>
        <taxon>Pleosporales</taxon>
        <taxon>Pleosporineae</taxon>
        <taxon>Pleosporaceae</taxon>
        <taxon>Exserohilum</taxon>
    </lineage>
</organism>
<dbReference type="Proteomes" id="UP000016935">
    <property type="component" value="Unassembled WGS sequence"/>
</dbReference>
<dbReference type="RefSeq" id="XP_008030611.1">
    <property type="nucleotide sequence ID" value="XM_008032420.1"/>
</dbReference>
<name>R0JVB3_EXST2</name>
<keyword evidence="2" id="KW-1185">Reference proteome</keyword>
<evidence type="ECO:0000313" key="1">
    <source>
        <dbReference type="EMBL" id="EOA81439.1"/>
    </source>
</evidence>
<reference evidence="1 2" key="2">
    <citation type="journal article" date="2013" name="PLoS Genet.">
        <title>Comparative genome structure, secondary metabolite, and effector coding capacity across Cochliobolus pathogens.</title>
        <authorList>
            <person name="Condon B.J."/>
            <person name="Leng Y."/>
            <person name="Wu D."/>
            <person name="Bushley K.E."/>
            <person name="Ohm R.A."/>
            <person name="Otillar R."/>
            <person name="Martin J."/>
            <person name="Schackwitz W."/>
            <person name="Grimwood J."/>
            <person name="MohdZainudin N."/>
            <person name="Xue C."/>
            <person name="Wang R."/>
            <person name="Manning V.A."/>
            <person name="Dhillon B."/>
            <person name="Tu Z.J."/>
            <person name="Steffenson B.J."/>
            <person name="Salamov A."/>
            <person name="Sun H."/>
            <person name="Lowry S."/>
            <person name="LaButti K."/>
            <person name="Han J."/>
            <person name="Copeland A."/>
            <person name="Lindquist E."/>
            <person name="Barry K."/>
            <person name="Schmutz J."/>
            <person name="Baker S.E."/>
            <person name="Ciuffetti L.M."/>
            <person name="Grigoriev I.V."/>
            <person name="Zhong S."/>
            <person name="Turgeon B.G."/>
        </authorList>
    </citation>
    <scope>NUCLEOTIDE SEQUENCE [LARGE SCALE GENOMIC DNA]</scope>
    <source>
        <strain evidence="2">28A</strain>
    </source>
</reference>
<evidence type="ECO:0000313" key="2">
    <source>
        <dbReference type="Proteomes" id="UP000016935"/>
    </source>
</evidence>
<dbReference type="SUPFAM" id="SSF63829">
    <property type="entry name" value="Calcium-dependent phosphotriesterase"/>
    <property type="match status" value="1"/>
</dbReference>
<dbReference type="PANTHER" id="PTHR11799">
    <property type="entry name" value="PARAOXONASE"/>
    <property type="match status" value="1"/>
</dbReference>
<gene>
    <name evidence="1" type="ORF">SETTUDRAFT_23832</name>
</gene>
<dbReference type="HOGENOM" id="CLU_035172_1_0_1"/>
<dbReference type="EMBL" id="KB908866">
    <property type="protein sequence ID" value="EOA81439.1"/>
    <property type="molecule type" value="Genomic_DNA"/>
</dbReference>
<reference evidence="1 2" key="1">
    <citation type="journal article" date="2012" name="PLoS Pathog.">
        <title>Diverse lifestyles and strategies of plant pathogenesis encoded in the genomes of eighteen Dothideomycetes fungi.</title>
        <authorList>
            <person name="Ohm R.A."/>
            <person name="Feau N."/>
            <person name="Henrissat B."/>
            <person name="Schoch C.L."/>
            <person name="Horwitz B.A."/>
            <person name="Barry K.W."/>
            <person name="Condon B.J."/>
            <person name="Copeland A.C."/>
            <person name="Dhillon B."/>
            <person name="Glaser F."/>
            <person name="Hesse C.N."/>
            <person name="Kosti I."/>
            <person name="LaButti K."/>
            <person name="Lindquist E.A."/>
            <person name="Lucas S."/>
            <person name="Salamov A.A."/>
            <person name="Bradshaw R.E."/>
            <person name="Ciuffetti L."/>
            <person name="Hamelin R.C."/>
            <person name="Kema G.H.J."/>
            <person name="Lawrence C."/>
            <person name="Scott J.A."/>
            <person name="Spatafora J.W."/>
            <person name="Turgeon B.G."/>
            <person name="de Wit P.J.G.M."/>
            <person name="Zhong S."/>
            <person name="Goodwin S.B."/>
            <person name="Grigoriev I.V."/>
        </authorList>
    </citation>
    <scope>NUCLEOTIDE SEQUENCE [LARGE SCALE GENOMIC DNA]</scope>
    <source>
        <strain evidence="2">28A</strain>
    </source>
</reference>